<proteinExistence type="predicted"/>
<dbReference type="Gene3D" id="3.40.50.800">
    <property type="entry name" value="Anticodon-binding domain"/>
    <property type="match status" value="1"/>
</dbReference>
<comment type="caution">
    <text evidence="2">The sequence shown here is derived from an EMBL/GenBank/DDBJ whole genome shotgun (WGS) entry which is preliminary data.</text>
</comment>
<sequence length="378" mass="43972">MYSVKVADKIIKNTNQKVVVDQVKTMLSHFELYNFITKMDANNIQLDFNSESLKQEIKKEWLLTNTILSDQPAFLVPSLNNKENFIASFEGVKNMVSTTPFSLIEVASNHEPLNKEEPFLVTNEVDLVRKQFKNNDGFLLANHTFCTPQNAMEFFHKQQRDRKIWWRRFSALPCRFHTTEICHDDNTKSQFVELKAEFPWGIETVEVITYSPKLLHTDKLIFEMKNQKKKFFPHMVTCKTLLEKATLTYLCDSFEKFNEETDREMLRFSKKLAPYKVAFAGSGNDFDTTQNLKELAMLLAKKMRKCGISVLMLSDMCTNTIERQMLRNDALGIPYTVLLNENTLKDGIIDIRSRDTTLREQSHVSLVVSYLEKLIKTN</sequence>
<evidence type="ECO:0000313" key="3">
    <source>
        <dbReference type="Proteomes" id="UP001359485"/>
    </source>
</evidence>
<feature type="domain" description="Anticodon-binding" evidence="1">
    <location>
        <begin position="289"/>
        <end position="373"/>
    </location>
</feature>
<dbReference type="SUPFAM" id="SSF52954">
    <property type="entry name" value="Class II aaRS ABD-related"/>
    <property type="match status" value="1"/>
</dbReference>
<dbReference type="EMBL" id="JAWJWF010000046">
    <property type="protein sequence ID" value="KAK6624065.1"/>
    <property type="molecule type" value="Genomic_DNA"/>
</dbReference>
<evidence type="ECO:0000259" key="1">
    <source>
        <dbReference type="Pfam" id="PF03129"/>
    </source>
</evidence>
<organism evidence="2 3">
    <name type="scientific">Polyplax serrata</name>
    <name type="common">Common mouse louse</name>
    <dbReference type="NCBI Taxonomy" id="468196"/>
    <lineage>
        <taxon>Eukaryota</taxon>
        <taxon>Metazoa</taxon>
        <taxon>Ecdysozoa</taxon>
        <taxon>Arthropoda</taxon>
        <taxon>Hexapoda</taxon>
        <taxon>Insecta</taxon>
        <taxon>Pterygota</taxon>
        <taxon>Neoptera</taxon>
        <taxon>Paraneoptera</taxon>
        <taxon>Psocodea</taxon>
        <taxon>Troctomorpha</taxon>
        <taxon>Phthiraptera</taxon>
        <taxon>Anoplura</taxon>
        <taxon>Polyplacidae</taxon>
        <taxon>Polyplax</taxon>
    </lineage>
</organism>
<dbReference type="InterPro" id="IPR045864">
    <property type="entry name" value="aa-tRNA-synth_II/BPL/LPL"/>
</dbReference>
<dbReference type="PANTHER" id="PTHR10745:SF8">
    <property type="entry name" value="DNA POLYMERASE SUBUNIT GAMMA-2, MITOCHONDRIAL"/>
    <property type="match status" value="1"/>
</dbReference>
<reference evidence="2 3" key="1">
    <citation type="submission" date="2023-09" db="EMBL/GenBank/DDBJ databases">
        <title>Genomes of two closely related lineages of the louse Polyplax serrata with different host specificities.</title>
        <authorList>
            <person name="Martinu J."/>
            <person name="Tarabai H."/>
            <person name="Stefka J."/>
            <person name="Hypsa V."/>
        </authorList>
    </citation>
    <scope>NUCLEOTIDE SEQUENCE [LARGE SCALE GENOMIC DNA]</scope>
    <source>
        <strain evidence="2">98ZLc_SE</strain>
    </source>
</reference>
<name>A0ABR1ANK2_POLSC</name>
<dbReference type="Proteomes" id="UP001359485">
    <property type="component" value="Unassembled WGS sequence"/>
</dbReference>
<dbReference type="PANTHER" id="PTHR10745">
    <property type="entry name" value="GLYCYL-TRNA SYNTHETASE/DNA POLYMERASE SUBUNIT GAMMA-2"/>
    <property type="match status" value="1"/>
</dbReference>
<dbReference type="SUPFAM" id="SSF55681">
    <property type="entry name" value="Class II aaRS and biotin synthetases"/>
    <property type="match status" value="1"/>
</dbReference>
<dbReference type="InterPro" id="IPR036621">
    <property type="entry name" value="Anticodon-bd_dom_sf"/>
</dbReference>
<dbReference type="Pfam" id="PF03129">
    <property type="entry name" value="HGTP_anticodon"/>
    <property type="match status" value="1"/>
</dbReference>
<evidence type="ECO:0000313" key="2">
    <source>
        <dbReference type="EMBL" id="KAK6624065.1"/>
    </source>
</evidence>
<gene>
    <name evidence="2" type="ORF">RUM44_010923</name>
</gene>
<dbReference type="InterPro" id="IPR027031">
    <property type="entry name" value="Gly-tRNA_synthase/POLG2"/>
</dbReference>
<dbReference type="Gene3D" id="3.30.930.10">
    <property type="entry name" value="Bira Bifunctional Protein, Domain 2"/>
    <property type="match status" value="1"/>
</dbReference>
<protein>
    <recommendedName>
        <fullName evidence="1">Anticodon-binding domain-containing protein</fullName>
    </recommendedName>
</protein>
<keyword evidence="3" id="KW-1185">Reference proteome</keyword>
<accession>A0ABR1ANK2</accession>
<dbReference type="InterPro" id="IPR004154">
    <property type="entry name" value="Anticodon-bd"/>
</dbReference>